<keyword evidence="3" id="KW-1185">Reference proteome</keyword>
<sequence>MSLAVESFWQALAAHGERPALQEGEYRLSYRQLLGEVDVRAGYLRRAAVRRLALDLDNGIEWALWDLAALRAGVVCVPLPGFFSAEQQRHVLDSAGVDTLIASDPARHAHLGFEPLAGLVAQRRQARVAGLPAGTLKITYTSGTTGRPKGVCLDADLQLRVASSLWQACGPSGIERHLCVLPLAVLLENVAGLHAQLLGGALVELAPMARLGLEGASRFDLPRFLETLRRSRPSSLILLPQLLLAWVTALESGQPLADSLRFVAVGGGRVAPRLLERAEALGLPVFEGYGLSECASVVCLNTPGQRRIGSVGRPLPHLELRLADDGEVEVRGARMHGYLGEPAPRGDWLGTGDLGHFEGEFLVLHGRKKHQFVTAFGRNVNPEWVEAELVQQAPIAQAWLHGEALPANVAVLQPRSVGIDDETLAQAVARVNAGLPDYARVHRWLRAEQPFGVANGLATANGRLCRAALFEHYRTAIERVLSTPVP</sequence>
<dbReference type="Pfam" id="PF00501">
    <property type="entry name" value="AMP-binding"/>
    <property type="match status" value="1"/>
</dbReference>
<reference evidence="2 3" key="1">
    <citation type="submission" date="2024-09" db="EMBL/GenBank/DDBJ databases">
        <authorList>
            <person name="Sun Q."/>
            <person name="Mori K."/>
        </authorList>
    </citation>
    <scope>NUCLEOTIDE SEQUENCE [LARGE SCALE GENOMIC DNA]</scope>
    <source>
        <strain evidence="2 3">NCAIM B.01794</strain>
    </source>
</reference>
<dbReference type="PANTHER" id="PTHR43201:SF32">
    <property type="entry name" value="2-SUCCINYLBENZOATE--COA LIGASE, CHLOROPLASTIC_PEROXISOMAL"/>
    <property type="match status" value="1"/>
</dbReference>
<dbReference type="PROSITE" id="PS00455">
    <property type="entry name" value="AMP_BINDING"/>
    <property type="match status" value="1"/>
</dbReference>
<dbReference type="SUPFAM" id="SSF56801">
    <property type="entry name" value="Acetyl-CoA synthetase-like"/>
    <property type="match status" value="1"/>
</dbReference>
<dbReference type="RefSeq" id="WP_376946295.1">
    <property type="nucleotide sequence ID" value="NZ_CP171449.1"/>
</dbReference>
<protein>
    <submittedName>
        <fullName evidence="2">AMP-binding protein</fullName>
    </submittedName>
</protein>
<dbReference type="EMBL" id="JBHLSS010000076">
    <property type="protein sequence ID" value="MFC0710348.1"/>
    <property type="molecule type" value="Genomic_DNA"/>
</dbReference>
<name>A0ABV6SLD3_AZOPA</name>
<comment type="caution">
    <text evidence="2">The sequence shown here is derived from an EMBL/GenBank/DDBJ whole genome shotgun (WGS) entry which is preliminary data.</text>
</comment>
<evidence type="ECO:0000313" key="2">
    <source>
        <dbReference type="EMBL" id="MFC0710348.1"/>
    </source>
</evidence>
<organism evidence="2 3">
    <name type="scientific">Azorhizophilus paspali</name>
    <name type="common">Azotobacter paspali</name>
    <dbReference type="NCBI Taxonomy" id="69963"/>
    <lineage>
        <taxon>Bacteria</taxon>
        <taxon>Pseudomonadati</taxon>
        <taxon>Pseudomonadota</taxon>
        <taxon>Gammaproteobacteria</taxon>
        <taxon>Pseudomonadales</taxon>
        <taxon>Pseudomonadaceae</taxon>
        <taxon>Azorhizophilus</taxon>
    </lineage>
</organism>
<evidence type="ECO:0000259" key="1">
    <source>
        <dbReference type="Pfam" id="PF00501"/>
    </source>
</evidence>
<evidence type="ECO:0000313" key="3">
    <source>
        <dbReference type="Proteomes" id="UP001589891"/>
    </source>
</evidence>
<accession>A0ABV6SLD3</accession>
<dbReference type="Pfam" id="PF23562">
    <property type="entry name" value="AMP-binding_C_3"/>
    <property type="match status" value="1"/>
</dbReference>
<dbReference type="Gene3D" id="3.40.50.12780">
    <property type="entry name" value="N-terminal domain of ligase-like"/>
    <property type="match status" value="1"/>
</dbReference>
<dbReference type="InterPro" id="IPR020845">
    <property type="entry name" value="AMP-binding_CS"/>
</dbReference>
<dbReference type="Proteomes" id="UP001589891">
    <property type="component" value="Unassembled WGS sequence"/>
</dbReference>
<dbReference type="PANTHER" id="PTHR43201">
    <property type="entry name" value="ACYL-COA SYNTHETASE"/>
    <property type="match status" value="1"/>
</dbReference>
<dbReference type="InterPro" id="IPR042099">
    <property type="entry name" value="ANL_N_sf"/>
</dbReference>
<feature type="domain" description="AMP-dependent synthetase/ligase" evidence="1">
    <location>
        <begin position="9"/>
        <end position="332"/>
    </location>
</feature>
<proteinExistence type="predicted"/>
<gene>
    <name evidence="2" type="ORF">ACFFGX_12540</name>
</gene>
<dbReference type="InterPro" id="IPR000873">
    <property type="entry name" value="AMP-dep_synth/lig_dom"/>
</dbReference>